<proteinExistence type="predicted"/>
<reference evidence="1 2" key="1">
    <citation type="submission" date="2016-10" db="EMBL/GenBank/DDBJ databases">
        <authorList>
            <person name="de Groot N.N."/>
        </authorList>
    </citation>
    <scope>NUCLEOTIDE SEQUENCE [LARGE SCALE GENOMIC DNA]</scope>
    <source>
        <strain evidence="1 2">KH1P1</strain>
    </source>
</reference>
<accession>A0A1I0DQU8</accession>
<gene>
    <name evidence="1" type="ORF">SAMN04487771_10141</name>
</gene>
<dbReference type="EMBL" id="FOIL01000014">
    <property type="protein sequence ID" value="SET34939.1"/>
    <property type="molecule type" value="Genomic_DNA"/>
</dbReference>
<keyword evidence="2" id="KW-1185">Reference proteome</keyword>
<protein>
    <submittedName>
        <fullName evidence="1">Uncharacterized protein</fullName>
    </submittedName>
</protein>
<name>A0A1I0DQU8_9FIRM</name>
<sequence length="52" mass="6117">MITQFYTICYTRHIRIHNVFLTYTAPADFARRRWSPLGDSVLGEALSDTYFT</sequence>
<evidence type="ECO:0000313" key="1">
    <source>
        <dbReference type="EMBL" id="SET34939.1"/>
    </source>
</evidence>
<organism evidence="1 2">
    <name type="scientific">[Clostridium] aminophilum</name>
    <dbReference type="NCBI Taxonomy" id="1526"/>
    <lineage>
        <taxon>Bacteria</taxon>
        <taxon>Bacillati</taxon>
        <taxon>Bacillota</taxon>
        <taxon>Clostridia</taxon>
        <taxon>Lachnospirales</taxon>
        <taxon>Lachnospiraceae</taxon>
    </lineage>
</organism>
<dbReference type="AlphaFoldDB" id="A0A1I0DQU8"/>
<evidence type="ECO:0000313" key="2">
    <source>
        <dbReference type="Proteomes" id="UP000199820"/>
    </source>
</evidence>
<dbReference type="Proteomes" id="UP000199820">
    <property type="component" value="Unassembled WGS sequence"/>
</dbReference>